<feature type="non-terminal residue" evidence="1">
    <location>
        <position position="76"/>
    </location>
</feature>
<dbReference type="EMBL" id="JABEZZ010000002">
    <property type="protein sequence ID" value="MBA0581184.1"/>
    <property type="molecule type" value="Genomic_DNA"/>
</dbReference>
<protein>
    <submittedName>
        <fullName evidence="1">Uncharacterized protein</fullName>
    </submittedName>
</protein>
<name>A0A7J8NWH0_GOSRA</name>
<organism evidence="1 2">
    <name type="scientific">Gossypium raimondii</name>
    <name type="common">Peruvian cotton</name>
    <name type="synonym">Gossypium klotzschianum subsp. raimondii</name>
    <dbReference type="NCBI Taxonomy" id="29730"/>
    <lineage>
        <taxon>Eukaryota</taxon>
        <taxon>Viridiplantae</taxon>
        <taxon>Streptophyta</taxon>
        <taxon>Embryophyta</taxon>
        <taxon>Tracheophyta</taxon>
        <taxon>Spermatophyta</taxon>
        <taxon>Magnoliopsida</taxon>
        <taxon>eudicotyledons</taxon>
        <taxon>Gunneridae</taxon>
        <taxon>Pentapetalae</taxon>
        <taxon>rosids</taxon>
        <taxon>malvids</taxon>
        <taxon>Malvales</taxon>
        <taxon>Malvaceae</taxon>
        <taxon>Malvoideae</taxon>
        <taxon>Gossypium</taxon>
    </lineage>
</organism>
<comment type="caution">
    <text evidence="1">The sequence shown here is derived from an EMBL/GenBank/DDBJ whole genome shotgun (WGS) entry which is preliminary data.</text>
</comment>
<proteinExistence type="predicted"/>
<dbReference type="AlphaFoldDB" id="A0A7J8NWH0"/>
<reference evidence="1 2" key="1">
    <citation type="journal article" date="2019" name="Genome Biol. Evol.">
        <title>Insights into the evolution of the New World diploid cottons (Gossypium, subgenus Houzingenia) based on genome sequencing.</title>
        <authorList>
            <person name="Grover C.E."/>
            <person name="Arick M.A. 2nd"/>
            <person name="Thrash A."/>
            <person name="Conover J.L."/>
            <person name="Sanders W.S."/>
            <person name="Peterson D.G."/>
            <person name="Frelichowski J.E."/>
            <person name="Scheffler J.A."/>
            <person name="Scheffler B.E."/>
            <person name="Wendel J.F."/>
        </authorList>
    </citation>
    <scope>NUCLEOTIDE SEQUENCE [LARGE SCALE GENOMIC DNA]</scope>
    <source>
        <strain evidence="1">8</strain>
        <tissue evidence="1">Leaf</tissue>
    </source>
</reference>
<dbReference type="Proteomes" id="UP000593578">
    <property type="component" value="Unassembled WGS sequence"/>
</dbReference>
<accession>A0A7J8NWH0</accession>
<gene>
    <name evidence="1" type="ORF">Gorai_023369</name>
</gene>
<evidence type="ECO:0000313" key="1">
    <source>
        <dbReference type="EMBL" id="MBA0581184.1"/>
    </source>
</evidence>
<sequence length="76" mass="8819">MHAKMLLSLDVDIARYMQYSKRFGTGCVICKYVCSWWWAPSKFDPIKSPMLFFERGLPLIPPIPPDVGFDKVLKHT</sequence>
<evidence type="ECO:0000313" key="2">
    <source>
        <dbReference type="Proteomes" id="UP000593578"/>
    </source>
</evidence>